<reference evidence="1 2" key="1">
    <citation type="submission" date="2024-04" db="EMBL/GenBank/DDBJ databases">
        <title>Defined microbial consortia suppress multidrug-resistant proinflammatory Enterobacteriaceae via ecological control.</title>
        <authorList>
            <person name="Furuichi M."/>
            <person name="Kawaguchi T."/>
            <person name="Pust M."/>
            <person name="Yasuma K."/>
            <person name="Plichta D."/>
            <person name="Hasegawa N."/>
            <person name="Ohya T."/>
            <person name="Bhattarai S."/>
            <person name="Sasajima S."/>
            <person name="Aoto Y."/>
            <person name="Tuganbaev T."/>
            <person name="Yaginuma M."/>
            <person name="Ueda M."/>
            <person name="Okahashi N."/>
            <person name="Amafuji K."/>
            <person name="Kiridooshi Y."/>
            <person name="Sugita K."/>
            <person name="Strazar M."/>
            <person name="Skelly A."/>
            <person name="Suda W."/>
            <person name="Hattori M."/>
            <person name="Nakamoto N."/>
            <person name="Caballero S."/>
            <person name="Norman J."/>
            <person name="Olle B."/>
            <person name="Tanoue T."/>
            <person name="Arita M."/>
            <person name="Bucci V."/>
            <person name="Atarashi K."/>
            <person name="Xavier R."/>
            <person name="Honda K."/>
        </authorList>
    </citation>
    <scope>NUCLEOTIDE SEQUENCE [LARGE SCALE GENOMIC DNA]</scope>
    <source>
        <strain evidence="2">k34-0107-D12</strain>
    </source>
</reference>
<dbReference type="RefSeq" id="WP_227210802.1">
    <property type="nucleotide sequence ID" value="NZ_BAABZQ010000001.1"/>
</dbReference>
<keyword evidence="1" id="KW-0489">Methyltransferase</keyword>
<proteinExistence type="predicted"/>
<evidence type="ECO:0000313" key="2">
    <source>
        <dbReference type="Proteomes" id="UP001600941"/>
    </source>
</evidence>
<dbReference type="Proteomes" id="UP001600941">
    <property type="component" value="Unassembled WGS sequence"/>
</dbReference>
<comment type="caution">
    <text evidence="1">The sequence shown here is derived from an EMBL/GenBank/DDBJ whole genome shotgun (WGS) entry which is preliminary data.</text>
</comment>
<dbReference type="Gene3D" id="3.40.50.150">
    <property type="entry name" value="Vaccinia Virus protein VP39"/>
    <property type="match status" value="1"/>
</dbReference>
<protein>
    <submittedName>
        <fullName evidence="1">Class I SAM-dependent methyltransferase</fullName>
    </submittedName>
</protein>
<keyword evidence="1" id="KW-0808">Transferase</keyword>
<dbReference type="InterPro" id="IPR006901">
    <property type="entry name" value="TrmK"/>
</dbReference>
<name>A0ABQ0BTA4_9FIRM</name>
<dbReference type="EMBL" id="BAABZQ010000001">
    <property type="protein sequence ID" value="GAA6499756.1"/>
    <property type="molecule type" value="Genomic_DNA"/>
</dbReference>
<organism evidence="1 2">
    <name type="scientific">Blautia parvula</name>
    <dbReference type="NCBI Taxonomy" id="2877527"/>
    <lineage>
        <taxon>Bacteria</taxon>
        <taxon>Bacillati</taxon>
        <taxon>Bacillota</taxon>
        <taxon>Clostridia</taxon>
        <taxon>Lachnospirales</taxon>
        <taxon>Lachnospiraceae</taxon>
        <taxon>Blautia</taxon>
    </lineage>
</organism>
<sequence>MKNVQLSDRLRAVASLVTPGSRIADVGCDHGYIPIYLYLEGRIPGAIAMDVNRGPLLRAEEHIREYGLGKYIETRLSDGVKALSAGEADTVIIAGMGGPLMEKILTEGSEVLNTVSELVLQPQSEIGRFRHFLLDHGYRITAEDMVFEDGKYYPMMKAIRGEQCYEEEIEYLFGSALLKNRNPVLRQFLLKEQSSVEKIMEHLKNTDTRTGRERLLELEQELFYIKKALGLDSSGQKPISGICQKHARQQI</sequence>
<evidence type="ECO:0000313" key="1">
    <source>
        <dbReference type="EMBL" id="GAA6499756.1"/>
    </source>
</evidence>
<dbReference type="PANTHER" id="PTHR38451:SF1">
    <property type="entry name" value="TRNA (ADENINE(22)-N(1))-METHYLTRANSFERASE"/>
    <property type="match status" value="1"/>
</dbReference>
<dbReference type="Pfam" id="PF12847">
    <property type="entry name" value="Methyltransf_18"/>
    <property type="match status" value="1"/>
</dbReference>
<dbReference type="InterPro" id="IPR029063">
    <property type="entry name" value="SAM-dependent_MTases_sf"/>
</dbReference>
<keyword evidence="2" id="KW-1185">Reference proteome</keyword>
<gene>
    <name evidence="1" type="ORF">K340107D12_25720</name>
</gene>
<dbReference type="SUPFAM" id="SSF53335">
    <property type="entry name" value="S-adenosyl-L-methionine-dependent methyltransferases"/>
    <property type="match status" value="1"/>
</dbReference>
<dbReference type="PANTHER" id="PTHR38451">
    <property type="entry name" value="TRNA (ADENINE(22)-N(1))-METHYLTRANSFERASE"/>
    <property type="match status" value="1"/>
</dbReference>
<dbReference type="GO" id="GO:0032259">
    <property type="term" value="P:methylation"/>
    <property type="evidence" value="ECO:0007669"/>
    <property type="project" value="UniProtKB-KW"/>
</dbReference>
<dbReference type="Gene3D" id="1.10.287.1890">
    <property type="match status" value="1"/>
</dbReference>
<accession>A0ABQ0BTA4</accession>
<dbReference type="GO" id="GO:0008168">
    <property type="term" value="F:methyltransferase activity"/>
    <property type="evidence" value="ECO:0007669"/>
    <property type="project" value="UniProtKB-KW"/>
</dbReference>
<dbReference type="PIRSF" id="PIRSF018637">
    <property type="entry name" value="TrmK"/>
    <property type="match status" value="1"/>
</dbReference>